<dbReference type="Proteomes" id="UP000009072">
    <property type="component" value="Chromosome"/>
</dbReference>
<dbReference type="CDD" id="cd18800">
    <property type="entry name" value="SF2_C_EcoR124I-like"/>
    <property type="match status" value="1"/>
</dbReference>
<evidence type="ECO:0000313" key="14">
    <source>
        <dbReference type="Proteomes" id="UP000009072"/>
    </source>
</evidence>
<dbReference type="Gene3D" id="3.90.1570.50">
    <property type="match status" value="1"/>
</dbReference>
<dbReference type="InterPro" id="IPR004473">
    <property type="entry name" value="Restrct_endonuc_typeI_HsdR"/>
</dbReference>
<proteinExistence type="inferred from homology"/>
<dbReference type="NCBIfam" id="TIGR00348">
    <property type="entry name" value="hsdR"/>
    <property type="match status" value="1"/>
</dbReference>
<dbReference type="HOGENOM" id="CLU_004848_1_0_14"/>
<dbReference type="InterPro" id="IPR014001">
    <property type="entry name" value="Helicase_ATP-bd"/>
</dbReference>
<dbReference type="InterPro" id="IPR055180">
    <property type="entry name" value="HsdR_RecA-like_helicase_dom_2"/>
</dbReference>
<keyword evidence="9 11" id="KW-0067">ATP-binding</keyword>
<dbReference type="PROSITE" id="PS51192">
    <property type="entry name" value="HELICASE_ATP_BIND_1"/>
    <property type="match status" value="1"/>
</dbReference>
<sequence length="880" mass="103595">MQVINQYSEDEGIHHARYDVTILINGLPIIHIELKRRGIKLKEAFNQIKRYQRDNFWASKGIFNYVQIFVISNGESSKYYSNTARSFVLQDKGDKNSRSSFEFTSHWADSKNKPISDLSDFTKTFFAKHTILNILAKYCVFTTENELLVMRPYQIFAVEQIISKINNTHLKLGNTESGGYIWHTTGSGKTLTSFKTAQIASKLVDIDKVLFIVDRKDLDYQTMREYDKFKKNSADSNTNTKILKEQLESSDSKIIITTIQKLSRFVAMNKNHEIFKKRIVFIFDECHRSQFGNMHNQITNSFKNYNLFGFTGTPIFSINAKSGHTAISKTTEESFGDKLHTYTIVDAISDNNVLKFKIDYFNTFKMSEKIEDKNILSIDIEKVVNAPERITSITKYILEHFDQKTKRFDNYYFENKNLKEKKLQGFNSIFAVQSIKSAKLFYAEFKKQMTKIDHPKKLNIATIFSFNPNEEILDEEDFETNNLDKSSRDFLDEVIKDYNQTFKQNFDTSSEKFQNYYKDISLKMKNREIDLLIVVNMFLTGFDSQTLNTLWVDKNLKHHGLIQAFSRTNRILNSIKTFGNIVCFRDLSKETDEALSLYGNSEIKNIVLLKDYDSYYDGYFENEIYYKGYKELIEELKSNFPVNEKILGEENQKKFIKLYNSIAIVKNILDSYDQFDETQKILSERDFQNYQGKYHDVHENLVKNKNQDKEFINEDIVFEMELVKQSEINVDYILKEVVKQLIFSSQNKKALLPQIETQIQSSTQLRSKKDLIINFINEYNMNISIKDENKMQNDIEDNWKEYFEKEKQKELDKLIEEENLIREKVTKFFNNSFRDGELNTEGTEINSFMPHVSRFENRAVRKQGLISKLKEFFEKFFSAF</sequence>
<evidence type="ECO:0000256" key="9">
    <source>
        <dbReference type="ARBA" id="ARBA00022840"/>
    </source>
</evidence>
<evidence type="ECO:0000256" key="6">
    <source>
        <dbReference type="ARBA" id="ARBA00022747"/>
    </source>
</evidence>
<dbReference type="EC" id="3.1.21.3" evidence="11"/>
<dbReference type="Pfam" id="PF22679">
    <property type="entry name" value="T1R_D3-like"/>
    <property type="match status" value="1"/>
</dbReference>
<evidence type="ECO:0000256" key="8">
    <source>
        <dbReference type="ARBA" id="ARBA00022801"/>
    </source>
</evidence>
<evidence type="ECO:0000256" key="11">
    <source>
        <dbReference type="RuleBase" id="RU364115"/>
    </source>
</evidence>
<evidence type="ECO:0000256" key="1">
    <source>
        <dbReference type="ARBA" id="ARBA00000851"/>
    </source>
</evidence>
<dbReference type="InterPro" id="IPR007409">
    <property type="entry name" value="Restrct_endonuc_type1_HsdR_N"/>
</dbReference>
<evidence type="ECO:0000256" key="10">
    <source>
        <dbReference type="ARBA" id="ARBA00023125"/>
    </source>
</evidence>
<dbReference type="InterPro" id="IPR040980">
    <property type="entry name" value="SWI2_SNF2"/>
</dbReference>
<evidence type="ECO:0000313" key="13">
    <source>
        <dbReference type="EMBL" id="AAT27769.1"/>
    </source>
</evidence>
<dbReference type="REBASE" id="8238">
    <property type="entry name" value="MmoORF2840P"/>
</dbReference>
<dbReference type="GO" id="GO:0003677">
    <property type="term" value="F:DNA binding"/>
    <property type="evidence" value="ECO:0007669"/>
    <property type="project" value="UniProtKB-KW"/>
</dbReference>
<keyword evidence="14" id="KW-1185">Reference proteome</keyword>
<comment type="subunit">
    <text evidence="3 11">The type I restriction/modification system is composed of three polypeptides R, M and S.</text>
</comment>
<evidence type="ECO:0000256" key="7">
    <source>
        <dbReference type="ARBA" id="ARBA00022759"/>
    </source>
</evidence>
<dbReference type="Gene3D" id="3.40.50.300">
    <property type="entry name" value="P-loop containing nucleotide triphosphate hydrolases"/>
    <property type="match status" value="2"/>
</dbReference>
<dbReference type="Pfam" id="PF12008">
    <property type="entry name" value="EcoR124_C"/>
    <property type="match status" value="1"/>
</dbReference>
<dbReference type="Pfam" id="PF18766">
    <property type="entry name" value="SWI2_SNF2"/>
    <property type="match status" value="1"/>
</dbReference>
<dbReference type="EMBL" id="AE017308">
    <property type="protein sequence ID" value="AAT27769.1"/>
    <property type="molecule type" value="Genomic_DNA"/>
</dbReference>
<evidence type="ECO:0000259" key="12">
    <source>
        <dbReference type="PROSITE" id="PS51192"/>
    </source>
</evidence>
<keyword evidence="6 11" id="KW-0680">Restriction system</keyword>
<dbReference type="PANTHER" id="PTHR30195">
    <property type="entry name" value="TYPE I SITE-SPECIFIC DEOXYRIBONUCLEASE PROTEIN SUBUNIT M AND R"/>
    <property type="match status" value="1"/>
</dbReference>
<dbReference type="SMART" id="SM00487">
    <property type="entry name" value="DEXDc"/>
    <property type="match status" value="1"/>
</dbReference>
<dbReference type="AlphaFoldDB" id="Q6KI07"/>
<evidence type="ECO:0000256" key="4">
    <source>
        <dbReference type="ARBA" id="ARBA00022722"/>
    </source>
</evidence>
<dbReference type="CDD" id="cd18030">
    <property type="entry name" value="DEXHc_RE_I_HsdR"/>
    <property type="match status" value="1"/>
</dbReference>
<dbReference type="eggNOG" id="COG0610">
    <property type="taxonomic scope" value="Bacteria"/>
</dbReference>
<dbReference type="Pfam" id="PF04313">
    <property type="entry name" value="HSDR_N"/>
    <property type="match status" value="1"/>
</dbReference>
<gene>
    <name evidence="13" type="primary">hsdR</name>
    <name evidence="13" type="ordered locus">MMOB2830</name>
</gene>
<comment type="similarity">
    <text evidence="2 11">Belongs to the HsdR family.</text>
</comment>
<dbReference type="KEGG" id="mmo:MMOB2830"/>
<keyword evidence="7" id="KW-0255">Endonuclease</keyword>
<accession>Q6KI07</accession>
<dbReference type="GO" id="GO:0005524">
    <property type="term" value="F:ATP binding"/>
    <property type="evidence" value="ECO:0007669"/>
    <property type="project" value="UniProtKB-KW"/>
</dbReference>
<evidence type="ECO:0000256" key="3">
    <source>
        <dbReference type="ARBA" id="ARBA00011296"/>
    </source>
</evidence>
<dbReference type="PANTHER" id="PTHR30195:SF16">
    <property type="entry name" value="TYPE I RESTRICTION ENZYME ENDONUCLEASE SUBUNIT"/>
    <property type="match status" value="1"/>
</dbReference>
<organism evidence="13 14">
    <name type="scientific">Mycoplasma mobile (strain ATCC 43663 / 163K / NCTC 11711)</name>
    <name type="common">Mesomycoplasma mobile</name>
    <dbReference type="NCBI Taxonomy" id="267748"/>
    <lineage>
        <taxon>Bacteria</taxon>
        <taxon>Bacillati</taxon>
        <taxon>Mycoplasmatota</taxon>
        <taxon>Mycoplasmoidales</taxon>
        <taxon>Metamycoplasmataceae</taxon>
        <taxon>Mesomycoplasma</taxon>
    </lineage>
</organism>
<dbReference type="Gene3D" id="1.20.58.2040">
    <property type="match status" value="1"/>
</dbReference>
<keyword evidence="10 11" id="KW-0238">DNA-binding</keyword>
<keyword evidence="5 11" id="KW-0547">Nucleotide-binding</keyword>
<dbReference type="SUPFAM" id="SSF52540">
    <property type="entry name" value="P-loop containing nucleoside triphosphate hydrolases"/>
    <property type="match status" value="1"/>
</dbReference>
<dbReference type="GO" id="GO:0009035">
    <property type="term" value="F:type I site-specific deoxyribonuclease activity"/>
    <property type="evidence" value="ECO:0007669"/>
    <property type="project" value="UniProtKB-EC"/>
</dbReference>
<dbReference type="InterPro" id="IPR022625">
    <property type="entry name" value="TypeI_RM_Rsu_C"/>
</dbReference>
<protein>
    <recommendedName>
        <fullName evidence="11">Type I restriction enzyme endonuclease subunit</fullName>
        <shortName evidence="11">R protein</shortName>
        <ecNumber evidence="11">3.1.21.3</ecNumber>
    </recommendedName>
</protein>
<reference evidence="13 14" key="1">
    <citation type="journal article" date="2004" name="Genome Res.">
        <title>The complete genome and proteome of Mycoplasma mobile.</title>
        <authorList>
            <person name="Jaffe J.D."/>
            <person name="Stange-Thomann N."/>
            <person name="Smith C."/>
            <person name="DeCaprio D."/>
            <person name="Fisher S."/>
            <person name="Butler J."/>
            <person name="Calvo S."/>
            <person name="Elkins T."/>
            <person name="FitzGerald M.G."/>
            <person name="Hafez N."/>
            <person name="Kodira C.D."/>
            <person name="Major J."/>
            <person name="Wang S."/>
            <person name="Wilkinson J."/>
            <person name="Nicol R."/>
            <person name="Nusbaum C."/>
            <person name="Birren B."/>
            <person name="Berg H.C."/>
            <person name="Church G.M."/>
        </authorList>
    </citation>
    <scope>NUCLEOTIDE SEQUENCE [LARGE SCALE GENOMIC DNA]</scope>
    <source>
        <strain evidence="14">ATCC 43663 / 163K / NCTC 11711</strain>
    </source>
</reference>
<comment type="catalytic activity">
    <reaction evidence="1 11">
        <text>Endonucleolytic cleavage of DNA to give random double-stranded fragments with terminal 5'-phosphates, ATP is simultaneously hydrolyzed.</text>
        <dbReference type="EC" id="3.1.21.3"/>
    </reaction>
</comment>
<feature type="domain" description="Helicase ATP-binding" evidence="12">
    <location>
        <begin position="170"/>
        <end position="332"/>
    </location>
</feature>
<keyword evidence="8 11" id="KW-0378">Hydrolase</keyword>
<dbReference type="STRING" id="267748.MMOB2830"/>
<comment type="function">
    <text evidence="11">Subunit R is required for both nuclease and ATPase activities, but not for modification.</text>
</comment>
<dbReference type="InterPro" id="IPR051268">
    <property type="entry name" value="Type-I_R_enzyme_R_subunit"/>
</dbReference>
<evidence type="ECO:0000256" key="5">
    <source>
        <dbReference type="ARBA" id="ARBA00022741"/>
    </source>
</evidence>
<name>Q6KI07_MYCM1</name>
<keyword evidence="4" id="KW-0540">Nuclease</keyword>
<dbReference type="GO" id="GO:0009307">
    <property type="term" value="P:DNA restriction-modification system"/>
    <property type="evidence" value="ECO:0007669"/>
    <property type="project" value="UniProtKB-KW"/>
</dbReference>
<dbReference type="CDD" id="cd22332">
    <property type="entry name" value="HsdR_N"/>
    <property type="match status" value="1"/>
</dbReference>
<dbReference type="InterPro" id="IPR027417">
    <property type="entry name" value="P-loop_NTPase"/>
</dbReference>
<evidence type="ECO:0000256" key="2">
    <source>
        <dbReference type="ARBA" id="ARBA00008598"/>
    </source>
</evidence>